<feature type="region of interest" description="Disordered" evidence="1">
    <location>
        <begin position="52"/>
        <end position="145"/>
    </location>
</feature>
<dbReference type="EMBL" id="BOPG01000153">
    <property type="protein sequence ID" value="GIJ65039.1"/>
    <property type="molecule type" value="Genomic_DNA"/>
</dbReference>
<evidence type="ECO:0000313" key="3">
    <source>
        <dbReference type="Proteomes" id="UP000612585"/>
    </source>
</evidence>
<feature type="compositionally biased region" description="Polar residues" evidence="1">
    <location>
        <begin position="79"/>
        <end position="91"/>
    </location>
</feature>
<name>A0A8J3ZJJ7_9ACTN</name>
<feature type="compositionally biased region" description="Basic and acidic residues" evidence="1">
    <location>
        <begin position="99"/>
        <end position="112"/>
    </location>
</feature>
<reference evidence="2" key="1">
    <citation type="submission" date="2021-01" db="EMBL/GenBank/DDBJ databases">
        <title>Whole genome shotgun sequence of Virgisporangium aurantiacum NBRC 16421.</title>
        <authorList>
            <person name="Komaki H."/>
            <person name="Tamura T."/>
        </authorList>
    </citation>
    <scope>NUCLEOTIDE SEQUENCE</scope>
    <source>
        <strain evidence="2">NBRC 16421</strain>
    </source>
</reference>
<dbReference type="AlphaFoldDB" id="A0A8J3ZJJ7"/>
<dbReference type="Proteomes" id="UP000612585">
    <property type="component" value="Unassembled WGS sequence"/>
</dbReference>
<evidence type="ECO:0000256" key="1">
    <source>
        <dbReference type="SAM" id="MobiDB-lite"/>
    </source>
</evidence>
<dbReference type="RefSeq" id="WP_204015189.1">
    <property type="nucleotide sequence ID" value="NZ_BOPG01000153.1"/>
</dbReference>
<gene>
    <name evidence="2" type="ORF">Vau01_125550</name>
</gene>
<feature type="compositionally biased region" description="Basic and acidic residues" evidence="1">
    <location>
        <begin position="52"/>
        <end position="61"/>
    </location>
</feature>
<evidence type="ECO:0000313" key="2">
    <source>
        <dbReference type="EMBL" id="GIJ65039.1"/>
    </source>
</evidence>
<accession>A0A8J3ZJJ7</accession>
<comment type="caution">
    <text evidence="2">The sequence shown here is derived from an EMBL/GenBank/DDBJ whole genome shotgun (WGS) entry which is preliminary data.</text>
</comment>
<organism evidence="2 3">
    <name type="scientific">Virgisporangium aurantiacum</name>
    <dbReference type="NCBI Taxonomy" id="175570"/>
    <lineage>
        <taxon>Bacteria</taxon>
        <taxon>Bacillati</taxon>
        <taxon>Actinomycetota</taxon>
        <taxon>Actinomycetes</taxon>
        <taxon>Micromonosporales</taxon>
        <taxon>Micromonosporaceae</taxon>
        <taxon>Virgisporangium</taxon>
    </lineage>
</organism>
<keyword evidence="3" id="KW-1185">Reference proteome</keyword>
<sequence length="145" mass="15624">MDDPASAVRRISGFAMPAGRPAAVVRGVVSTSFALPEFPLVTKASMHDAERRLIARAKKTDATTYSANRHADPARKPQNRSGQPSRETSGLTLRAAGQRLDHPQSSDGRDNRPAPTGMKRSLIGKAASRLRTVDHVPEAMKAARM</sequence>
<protein>
    <submittedName>
        <fullName evidence="2">Uncharacterized protein</fullName>
    </submittedName>
</protein>
<proteinExistence type="predicted"/>